<dbReference type="EMBL" id="BART01001368">
    <property type="protein sequence ID" value="GAG67613.1"/>
    <property type="molecule type" value="Genomic_DNA"/>
</dbReference>
<evidence type="ECO:0000313" key="1">
    <source>
        <dbReference type="EMBL" id="GAG67613.1"/>
    </source>
</evidence>
<evidence type="ECO:0008006" key="2">
    <source>
        <dbReference type="Google" id="ProtNLM"/>
    </source>
</evidence>
<dbReference type="InterPro" id="IPR008928">
    <property type="entry name" value="6-hairpin_glycosidase_sf"/>
</dbReference>
<reference evidence="1" key="1">
    <citation type="journal article" date="2014" name="Front. Microbiol.">
        <title>High frequency of phylogenetically diverse reductive dehalogenase-homologous genes in deep subseafloor sedimentary metagenomes.</title>
        <authorList>
            <person name="Kawai M."/>
            <person name="Futagami T."/>
            <person name="Toyoda A."/>
            <person name="Takaki Y."/>
            <person name="Nishi S."/>
            <person name="Hori S."/>
            <person name="Arai W."/>
            <person name="Tsubouchi T."/>
            <person name="Morono Y."/>
            <person name="Uchiyama I."/>
            <person name="Ito T."/>
            <person name="Fujiyama A."/>
            <person name="Inagaki F."/>
            <person name="Takami H."/>
        </authorList>
    </citation>
    <scope>NUCLEOTIDE SEQUENCE</scope>
    <source>
        <strain evidence="1">Expedition CK06-06</strain>
    </source>
</reference>
<dbReference type="SUPFAM" id="SSF48208">
    <property type="entry name" value="Six-hairpin glycosidases"/>
    <property type="match status" value="1"/>
</dbReference>
<organism evidence="1">
    <name type="scientific">marine sediment metagenome</name>
    <dbReference type="NCBI Taxonomy" id="412755"/>
    <lineage>
        <taxon>unclassified sequences</taxon>
        <taxon>metagenomes</taxon>
        <taxon>ecological metagenomes</taxon>
    </lineage>
</organism>
<accession>X1A4B0</accession>
<gene>
    <name evidence="1" type="ORF">S01H4_04918</name>
</gene>
<feature type="non-terminal residue" evidence="1">
    <location>
        <position position="1"/>
    </location>
</feature>
<dbReference type="GO" id="GO:0005975">
    <property type="term" value="P:carbohydrate metabolic process"/>
    <property type="evidence" value="ECO:0007669"/>
    <property type="project" value="InterPro"/>
</dbReference>
<protein>
    <recommendedName>
        <fullName evidence="2">Phenyltransferase domain-containing protein</fullName>
    </recommendedName>
</protein>
<proteinExistence type="predicted"/>
<name>X1A4B0_9ZZZZ</name>
<comment type="caution">
    <text evidence="1">The sequence shown here is derived from an EMBL/GenBank/DDBJ whole genome shotgun (WGS) entry which is preliminary data.</text>
</comment>
<sequence length="211" mass="23882">GEIYWAISPAGNVDRMALLTGSSSIYMSIKCALAIAKILGFCMPPWEIALTKLAEAIKHKPYLFNMTKFRYSMDWFYPILAGVITGDDAQKRLDKYWKKFVVEDRGVRCVSDKPWVTIAETSELTLALAGMGNHELAGIVFNWICDRRYEDGSYWCGFTCPDLVIWPQDKITWTNAAALIAADAIYNLTPASVLFSHRFWANPELSPFVDF</sequence>
<dbReference type="AlphaFoldDB" id="X1A4B0"/>